<accession>A0A5B0SDV7</accession>
<gene>
    <name evidence="1" type="ORF">PGTUg99_022543</name>
</gene>
<evidence type="ECO:0000313" key="1">
    <source>
        <dbReference type="EMBL" id="KAA1136027.1"/>
    </source>
</evidence>
<proteinExistence type="predicted"/>
<evidence type="ECO:0000313" key="2">
    <source>
        <dbReference type="Proteomes" id="UP000325313"/>
    </source>
</evidence>
<comment type="caution">
    <text evidence="1">The sequence shown here is derived from an EMBL/GenBank/DDBJ whole genome shotgun (WGS) entry which is preliminary data.</text>
</comment>
<dbReference type="EMBL" id="VDEP01000036">
    <property type="protein sequence ID" value="KAA1136027.1"/>
    <property type="molecule type" value="Genomic_DNA"/>
</dbReference>
<dbReference type="AlphaFoldDB" id="A0A5B0SDV7"/>
<dbReference type="Proteomes" id="UP000325313">
    <property type="component" value="Unassembled WGS sequence"/>
</dbReference>
<reference evidence="1 2" key="1">
    <citation type="submission" date="2019-05" db="EMBL/GenBank/DDBJ databases">
        <title>Emergence of the Ug99 lineage of the wheat stem rust pathogen through somatic hybridization.</title>
        <authorList>
            <person name="Li F."/>
            <person name="Upadhyaya N.M."/>
            <person name="Sperschneider J."/>
            <person name="Matny O."/>
            <person name="Nguyen-Phuc H."/>
            <person name="Mago R."/>
            <person name="Raley C."/>
            <person name="Miller M.E."/>
            <person name="Silverstein K.A.T."/>
            <person name="Henningsen E."/>
            <person name="Hirsch C.D."/>
            <person name="Visser B."/>
            <person name="Pretorius Z.A."/>
            <person name="Steffenson B.J."/>
            <person name="Schwessinger B."/>
            <person name="Dodds P.N."/>
            <person name="Figueroa M."/>
        </authorList>
    </citation>
    <scope>NUCLEOTIDE SEQUENCE [LARGE SCALE GENOMIC DNA]</scope>
    <source>
        <strain evidence="1 2">Ug99</strain>
    </source>
</reference>
<sequence>MSLAEEIPLQDAMLIYSLSMSQSEGKSVVALEEGGTIPRRPTANFSTHTILLTIRATPACHTPVVPPCAALCRPQGSQQRRAEDPAEGAMPWRTQAISCDFKCNDGSKPNAKLGFCLRKRYASDGQDTTLPPEKDGDYLMIQASPRGENFTCLNLRIGDKIIEERFCCDQPPSTKVIALTGNRLHNLCYSRGLVVINRKGPGRHVRRSI</sequence>
<protein>
    <submittedName>
        <fullName evidence="1">Uncharacterized protein</fullName>
    </submittedName>
</protein>
<name>A0A5B0SDV7_PUCGR</name>
<organism evidence="1 2">
    <name type="scientific">Puccinia graminis f. sp. tritici</name>
    <dbReference type="NCBI Taxonomy" id="56615"/>
    <lineage>
        <taxon>Eukaryota</taxon>
        <taxon>Fungi</taxon>
        <taxon>Dikarya</taxon>
        <taxon>Basidiomycota</taxon>
        <taxon>Pucciniomycotina</taxon>
        <taxon>Pucciniomycetes</taxon>
        <taxon>Pucciniales</taxon>
        <taxon>Pucciniaceae</taxon>
        <taxon>Puccinia</taxon>
    </lineage>
</organism>